<dbReference type="GO" id="GO:0005886">
    <property type="term" value="C:plasma membrane"/>
    <property type="evidence" value="ECO:0007669"/>
    <property type="project" value="UniProtKB-SubCell"/>
</dbReference>
<evidence type="ECO:0000256" key="3">
    <source>
        <dbReference type="ARBA" id="ARBA00022448"/>
    </source>
</evidence>
<dbReference type="PANTHER" id="PTHR36838">
    <property type="entry name" value="AUXIN EFFLUX CARRIER FAMILY PROTEIN"/>
    <property type="match status" value="1"/>
</dbReference>
<dbReference type="OrthoDB" id="261788at2"/>
<proteinExistence type="inferred from homology"/>
<evidence type="ECO:0000256" key="6">
    <source>
        <dbReference type="ARBA" id="ARBA00022989"/>
    </source>
</evidence>
<evidence type="ECO:0000313" key="10">
    <source>
        <dbReference type="Proteomes" id="UP000320390"/>
    </source>
</evidence>
<reference evidence="9 10" key="1">
    <citation type="submission" date="2019-02" db="EMBL/GenBank/DDBJ databases">
        <title>Deep-cultivation of Planctomycetes and their phenomic and genomic characterization uncovers novel biology.</title>
        <authorList>
            <person name="Wiegand S."/>
            <person name="Jogler M."/>
            <person name="Boedeker C."/>
            <person name="Pinto D."/>
            <person name="Vollmers J."/>
            <person name="Rivas-Marin E."/>
            <person name="Kohn T."/>
            <person name="Peeters S.H."/>
            <person name="Heuer A."/>
            <person name="Rast P."/>
            <person name="Oberbeckmann S."/>
            <person name="Bunk B."/>
            <person name="Jeske O."/>
            <person name="Meyerdierks A."/>
            <person name="Storesund J.E."/>
            <person name="Kallscheuer N."/>
            <person name="Luecker S."/>
            <person name="Lage O.M."/>
            <person name="Pohl T."/>
            <person name="Merkel B.J."/>
            <person name="Hornburger P."/>
            <person name="Mueller R.-W."/>
            <person name="Bruemmer F."/>
            <person name="Labrenz M."/>
            <person name="Spormann A.M."/>
            <person name="Op den Camp H."/>
            <person name="Overmann J."/>
            <person name="Amann R."/>
            <person name="Jetten M.S.M."/>
            <person name="Mascher T."/>
            <person name="Medema M.H."/>
            <person name="Devos D.P."/>
            <person name="Kaster A.-K."/>
            <person name="Ovreas L."/>
            <person name="Rohde M."/>
            <person name="Galperin M.Y."/>
            <person name="Jogler C."/>
        </authorList>
    </citation>
    <scope>NUCLEOTIDE SEQUENCE [LARGE SCALE GENOMIC DNA]</scope>
    <source>
        <strain evidence="9 10">Poly30</strain>
    </source>
</reference>
<dbReference type="Pfam" id="PF03547">
    <property type="entry name" value="Mem_trans"/>
    <property type="match status" value="1"/>
</dbReference>
<keyword evidence="4" id="KW-1003">Cell membrane</keyword>
<keyword evidence="3" id="KW-0813">Transport</keyword>
<dbReference type="Proteomes" id="UP000320390">
    <property type="component" value="Chromosome"/>
</dbReference>
<feature type="transmembrane region" description="Helical" evidence="8">
    <location>
        <begin position="158"/>
        <end position="181"/>
    </location>
</feature>
<evidence type="ECO:0000256" key="4">
    <source>
        <dbReference type="ARBA" id="ARBA00022475"/>
    </source>
</evidence>
<organism evidence="9 10">
    <name type="scientific">Saltatorellus ferox</name>
    <dbReference type="NCBI Taxonomy" id="2528018"/>
    <lineage>
        <taxon>Bacteria</taxon>
        <taxon>Pseudomonadati</taxon>
        <taxon>Planctomycetota</taxon>
        <taxon>Planctomycetia</taxon>
        <taxon>Planctomycetia incertae sedis</taxon>
        <taxon>Saltatorellus</taxon>
    </lineage>
</organism>
<keyword evidence="10" id="KW-1185">Reference proteome</keyword>
<evidence type="ECO:0000313" key="9">
    <source>
        <dbReference type="EMBL" id="QDV09557.1"/>
    </source>
</evidence>
<name>A0A518EZN5_9BACT</name>
<feature type="transmembrane region" description="Helical" evidence="8">
    <location>
        <begin position="121"/>
        <end position="146"/>
    </location>
</feature>
<evidence type="ECO:0000256" key="5">
    <source>
        <dbReference type="ARBA" id="ARBA00022692"/>
    </source>
</evidence>
<sequence>MTSFLSALLPVILVVALGRLIAAKNWIAPEGWRGIERVSYVLLFPALIVRSLGRAPFESAPWRLALALIVGQVALGAIGLCARLFRGIERPAVGSIVQSNVRWNTFVALSLGSALFGEEGLILVTIAAAAMIPTANVLSVYGLLAHADHPPGTRPRPVLALVTNPLVIACVIGGLVAATGAQIPAVLDDTLRILGEGTIALGLLSAGAGVDLAALRRAGPRTFAWSLVRLVGLPAVVLASGMAIGLAGTPLAIALICSSVPTATNGYILSRQLGGDTTLSANLIAVQTVLAMATLPLIWLAASRFGLV</sequence>
<protein>
    <submittedName>
        <fullName evidence="9">Putative transporter YfdV</fullName>
    </submittedName>
</protein>
<evidence type="ECO:0000256" key="1">
    <source>
        <dbReference type="ARBA" id="ARBA00004651"/>
    </source>
</evidence>
<dbReference type="EMBL" id="CP036434">
    <property type="protein sequence ID" value="QDV09557.1"/>
    <property type="molecule type" value="Genomic_DNA"/>
</dbReference>
<dbReference type="AlphaFoldDB" id="A0A518EZN5"/>
<dbReference type="PANTHER" id="PTHR36838:SF4">
    <property type="entry name" value="AUXIN EFFLUX CARRIER FAMILY PROTEIN"/>
    <property type="match status" value="1"/>
</dbReference>
<gene>
    <name evidence="9" type="ORF">Poly30_51150</name>
</gene>
<evidence type="ECO:0000256" key="2">
    <source>
        <dbReference type="ARBA" id="ARBA00010145"/>
    </source>
</evidence>
<dbReference type="InterPro" id="IPR004776">
    <property type="entry name" value="Mem_transp_PIN-like"/>
</dbReference>
<feature type="transmembrane region" description="Helical" evidence="8">
    <location>
        <begin position="193"/>
        <end position="215"/>
    </location>
</feature>
<dbReference type="Gene3D" id="1.20.1530.20">
    <property type="match status" value="1"/>
</dbReference>
<accession>A0A518EZN5</accession>
<dbReference type="InterPro" id="IPR038770">
    <property type="entry name" value="Na+/solute_symporter_sf"/>
</dbReference>
<dbReference type="RefSeq" id="WP_145204125.1">
    <property type="nucleotide sequence ID" value="NZ_CP036434.1"/>
</dbReference>
<feature type="transmembrane region" description="Helical" evidence="8">
    <location>
        <begin position="64"/>
        <end position="85"/>
    </location>
</feature>
<comment type="similarity">
    <text evidence="2">Belongs to the auxin efflux carrier (TC 2.A.69) family.</text>
</comment>
<keyword evidence="5 8" id="KW-0812">Transmembrane</keyword>
<feature type="transmembrane region" description="Helical" evidence="8">
    <location>
        <begin position="281"/>
        <end position="302"/>
    </location>
</feature>
<keyword evidence="6 8" id="KW-1133">Transmembrane helix</keyword>
<dbReference type="GO" id="GO:0055085">
    <property type="term" value="P:transmembrane transport"/>
    <property type="evidence" value="ECO:0007669"/>
    <property type="project" value="InterPro"/>
</dbReference>
<evidence type="ECO:0000256" key="7">
    <source>
        <dbReference type="ARBA" id="ARBA00023136"/>
    </source>
</evidence>
<comment type="subcellular location">
    <subcellularLocation>
        <location evidence="1">Cell membrane</location>
        <topology evidence="1">Multi-pass membrane protein</topology>
    </subcellularLocation>
</comment>
<keyword evidence="7 8" id="KW-0472">Membrane</keyword>
<evidence type="ECO:0000256" key="8">
    <source>
        <dbReference type="SAM" id="Phobius"/>
    </source>
</evidence>